<dbReference type="CDD" id="cd00833">
    <property type="entry name" value="PKS"/>
    <property type="match status" value="1"/>
</dbReference>
<evidence type="ECO:0000313" key="7">
    <source>
        <dbReference type="Proteomes" id="UP000256220"/>
    </source>
</evidence>
<dbReference type="Proteomes" id="UP000256220">
    <property type="component" value="Unassembled WGS sequence"/>
</dbReference>
<proteinExistence type="inferred from homology"/>
<dbReference type="GO" id="GO:0005737">
    <property type="term" value="C:cytoplasm"/>
    <property type="evidence" value="ECO:0007669"/>
    <property type="project" value="TreeGrafter"/>
</dbReference>
<dbReference type="GO" id="GO:0006633">
    <property type="term" value="P:fatty acid biosynthetic process"/>
    <property type="evidence" value="ECO:0007669"/>
    <property type="project" value="InterPro"/>
</dbReference>
<keyword evidence="1" id="KW-0596">Phosphopantetheine</keyword>
<dbReference type="Pfam" id="PF00109">
    <property type="entry name" value="ketoacyl-synt"/>
    <property type="match status" value="1"/>
</dbReference>
<dbReference type="InterPro" id="IPR050091">
    <property type="entry name" value="PKS_NRPS_Biosynth_Enz"/>
</dbReference>
<evidence type="ECO:0000256" key="4">
    <source>
        <dbReference type="RuleBase" id="RU003694"/>
    </source>
</evidence>
<dbReference type="Gene3D" id="3.40.47.10">
    <property type="match status" value="1"/>
</dbReference>
<organism evidence="6 7">
    <name type="scientific">Amycolatopsis lurida NRRL 2430</name>
    <dbReference type="NCBI Taxonomy" id="1460371"/>
    <lineage>
        <taxon>Bacteria</taxon>
        <taxon>Bacillati</taxon>
        <taxon>Actinomycetota</taxon>
        <taxon>Actinomycetes</taxon>
        <taxon>Pseudonocardiales</taxon>
        <taxon>Pseudonocardiaceae</taxon>
        <taxon>Amycolatopsis</taxon>
    </lineage>
</organism>
<dbReference type="AlphaFoldDB" id="A0A2P2FGG8"/>
<dbReference type="InterPro" id="IPR018201">
    <property type="entry name" value="Ketoacyl_synth_AS"/>
</dbReference>
<evidence type="ECO:0000259" key="5">
    <source>
        <dbReference type="PROSITE" id="PS52004"/>
    </source>
</evidence>
<evidence type="ECO:0000313" key="6">
    <source>
        <dbReference type="EMBL" id="KFU75804.1"/>
    </source>
</evidence>
<dbReference type="SMART" id="SM00825">
    <property type="entry name" value="PKS_KS"/>
    <property type="match status" value="1"/>
</dbReference>
<dbReference type="PANTHER" id="PTHR43775:SF37">
    <property type="entry name" value="SI:DKEY-61P9.11"/>
    <property type="match status" value="1"/>
</dbReference>
<dbReference type="PROSITE" id="PS00606">
    <property type="entry name" value="KS3_1"/>
    <property type="match status" value="1"/>
</dbReference>
<keyword evidence="3 4" id="KW-0808">Transferase</keyword>
<dbReference type="InterPro" id="IPR014031">
    <property type="entry name" value="Ketoacyl_synth_C"/>
</dbReference>
<name>A0A2P2FGG8_AMYLU</name>
<protein>
    <recommendedName>
        <fullName evidence="5">Ketosynthase family 3 (KS3) domain-containing protein</fullName>
    </recommendedName>
</protein>
<dbReference type="InterPro" id="IPR016039">
    <property type="entry name" value="Thiolase-like"/>
</dbReference>
<sequence>MPRADRPIAIIGLACRFPGARNTDELWELLCGGVDATRSVPPSRFDADELYERSPASPGKVASRRCGLVADADKFDAEFFGISLIEARRLDPQQRLLLMAAWEAFEDAGQPPEHYRGSQTGVFIGQMNSDYWDLQLRRDPADLTLYSFTGSHQRSMTAGRLSFTFDLRGPSVVVDTACSSSLMAVHQACQSVRSGESAMAVAGGVNLVLTANANIMYSQARMLAPDGHCKFADARADGLVRSDGVAVVILKTLDQALEDGDPIRAIIRGGAAGNDGGDRPHIAAPSLNGHMHTLASAYQASGIRPADVDYLEAHGTGTRIDLIELTAFAEVLGKGRPADRPLLVGSVKTNIGHAEAAAGMAGLIKTVLCLEHGQVPPNLHYETPHPKFDWENAPLVVPTRMYELPSQERPWIAGVNSQGVSSTNVHLVLAQAQRDELRDPDVGRPHLLALSARTENALNDLITSYLVYLAPEGPGRTHSLRDICFTAGPRRAHHEVRLAVVGATHDEILAALRGRRDPLGPRVSSTDGPDDGTGLRRLMERASQGYEATGAAAWEQLCEPFARCVPIPGYPWQLARFRLEDEPEGTHG</sequence>
<keyword evidence="2" id="KW-0597">Phosphoprotein</keyword>
<dbReference type="RefSeq" id="WP_241784114.1">
    <property type="nucleotide sequence ID" value="NZ_JFBM01000055.1"/>
</dbReference>
<dbReference type="GO" id="GO:0071770">
    <property type="term" value="P:DIM/DIP cell wall layer assembly"/>
    <property type="evidence" value="ECO:0007669"/>
    <property type="project" value="TreeGrafter"/>
</dbReference>
<gene>
    <name evidence="6" type="ORF">BB31_39580</name>
</gene>
<comment type="similarity">
    <text evidence="4">Belongs to the thiolase-like superfamily. Beta-ketoacyl-ACP synthases family.</text>
</comment>
<evidence type="ECO:0000256" key="1">
    <source>
        <dbReference type="ARBA" id="ARBA00022450"/>
    </source>
</evidence>
<evidence type="ECO:0000256" key="2">
    <source>
        <dbReference type="ARBA" id="ARBA00022553"/>
    </source>
</evidence>
<dbReference type="InterPro" id="IPR014030">
    <property type="entry name" value="Ketoacyl_synth_N"/>
</dbReference>
<dbReference type="InterPro" id="IPR020841">
    <property type="entry name" value="PKS_Beta-ketoAc_synthase_dom"/>
</dbReference>
<keyword evidence="7" id="KW-1185">Reference proteome</keyword>
<dbReference type="GO" id="GO:0004312">
    <property type="term" value="F:fatty acid synthase activity"/>
    <property type="evidence" value="ECO:0007669"/>
    <property type="project" value="TreeGrafter"/>
</dbReference>
<dbReference type="Pfam" id="PF22621">
    <property type="entry name" value="CurL-like_PKS_C"/>
    <property type="match status" value="1"/>
</dbReference>
<dbReference type="GO" id="GO:0005886">
    <property type="term" value="C:plasma membrane"/>
    <property type="evidence" value="ECO:0007669"/>
    <property type="project" value="TreeGrafter"/>
</dbReference>
<dbReference type="GO" id="GO:0004315">
    <property type="term" value="F:3-oxoacyl-[acyl-carrier-protein] synthase activity"/>
    <property type="evidence" value="ECO:0007669"/>
    <property type="project" value="InterPro"/>
</dbReference>
<dbReference type="EMBL" id="JFBM01000055">
    <property type="protein sequence ID" value="KFU75804.1"/>
    <property type="molecule type" value="Genomic_DNA"/>
</dbReference>
<evidence type="ECO:0000256" key="3">
    <source>
        <dbReference type="ARBA" id="ARBA00022679"/>
    </source>
</evidence>
<dbReference type="Gene3D" id="3.30.70.3290">
    <property type="match status" value="1"/>
</dbReference>
<reference evidence="6 7" key="1">
    <citation type="journal article" date="2014" name="Genome Announc.">
        <title>Draft Genome Sequence of Amycolatopsis lurida NRRL 2430, Producer of the Glycopeptide Family Antibiotic Ristocetin.</title>
        <authorList>
            <person name="Kwun M.J."/>
            <person name="Hong H.J."/>
        </authorList>
    </citation>
    <scope>NUCLEOTIDE SEQUENCE [LARGE SCALE GENOMIC DNA]</scope>
    <source>
        <strain evidence="6 7">NRRL 2430</strain>
    </source>
</reference>
<dbReference type="SUPFAM" id="SSF53901">
    <property type="entry name" value="Thiolase-like"/>
    <property type="match status" value="1"/>
</dbReference>
<dbReference type="Pfam" id="PF02801">
    <property type="entry name" value="Ketoacyl-synt_C"/>
    <property type="match status" value="1"/>
</dbReference>
<comment type="caution">
    <text evidence="6">The sequence shown here is derived from an EMBL/GenBank/DDBJ whole genome shotgun (WGS) entry which is preliminary data.</text>
</comment>
<dbReference type="PANTHER" id="PTHR43775">
    <property type="entry name" value="FATTY ACID SYNTHASE"/>
    <property type="match status" value="1"/>
</dbReference>
<accession>A0A2P2FGG8</accession>
<dbReference type="PROSITE" id="PS52004">
    <property type="entry name" value="KS3_2"/>
    <property type="match status" value="1"/>
</dbReference>
<feature type="domain" description="Ketosynthase family 3 (KS3)" evidence="5">
    <location>
        <begin position="5"/>
        <end position="431"/>
    </location>
</feature>